<gene>
    <name evidence="2" type="ORF">PV327_000052</name>
</gene>
<comment type="caution">
    <text evidence="2">The sequence shown here is derived from an EMBL/GenBank/DDBJ whole genome shotgun (WGS) entry which is preliminary data.</text>
</comment>
<sequence>MVDYFGKDLKDQKSENDGRLDRAVSSRQLTLYERISDTQHTQDTINSACCTHREIQKNQISINRISDLKCEKNKIALEKKSIQ</sequence>
<dbReference type="EMBL" id="JAQQBR010000001">
    <property type="protein sequence ID" value="KAK0181865.1"/>
    <property type="molecule type" value="Genomic_DNA"/>
</dbReference>
<keyword evidence="3" id="KW-1185">Reference proteome</keyword>
<reference evidence="2" key="1">
    <citation type="journal article" date="2023" name="bioRxiv">
        <title>Scaffold-level genome assemblies of two parasitoid biocontrol wasps reveal the parthenogenesis mechanism and an associated novel virus.</title>
        <authorList>
            <person name="Inwood S."/>
            <person name="Skelly J."/>
            <person name="Guhlin J."/>
            <person name="Harrop T."/>
            <person name="Goldson S."/>
            <person name="Dearden P."/>
        </authorList>
    </citation>
    <scope>NUCLEOTIDE SEQUENCE</scope>
    <source>
        <strain evidence="2">Lincoln</strain>
        <tissue evidence="2">Whole body</tissue>
    </source>
</reference>
<name>A0AA39G694_MICHY</name>
<evidence type="ECO:0000313" key="3">
    <source>
        <dbReference type="Proteomes" id="UP001168972"/>
    </source>
</evidence>
<evidence type="ECO:0000256" key="1">
    <source>
        <dbReference type="SAM" id="MobiDB-lite"/>
    </source>
</evidence>
<accession>A0AA39G694</accession>
<protein>
    <submittedName>
        <fullName evidence="2">Uncharacterized protein</fullName>
    </submittedName>
</protein>
<proteinExistence type="predicted"/>
<dbReference type="Proteomes" id="UP001168972">
    <property type="component" value="Unassembled WGS sequence"/>
</dbReference>
<reference evidence="2" key="2">
    <citation type="submission" date="2023-03" db="EMBL/GenBank/DDBJ databases">
        <authorList>
            <person name="Inwood S.N."/>
            <person name="Skelly J.G."/>
            <person name="Guhlin J."/>
            <person name="Harrop T.W.R."/>
            <person name="Goldson S.G."/>
            <person name="Dearden P.K."/>
        </authorList>
    </citation>
    <scope>NUCLEOTIDE SEQUENCE</scope>
    <source>
        <strain evidence="2">Lincoln</strain>
        <tissue evidence="2">Whole body</tissue>
    </source>
</reference>
<evidence type="ECO:0000313" key="2">
    <source>
        <dbReference type="EMBL" id="KAK0181865.1"/>
    </source>
</evidence>
<organism evidence="2 3">
    <name type="scientific">Microctonus hyperodae</name>
    <name type="common">Parasitoid wasp</name>
    <dbReference type="NCBI Taxonomy" id="165561"/>
    <lineage>
        <taxon>Eukaryota</taxon>
        <taxon>Metazoa</taxon>
        <taxon>Ecdysozoa</taxon>
        <taxon>Arthropoda</taxon>
        <taxon>Hexapoda</taxon>
        <taxon>Insecta</taxon>
        <taxon>Pterygota</taxon>
        <taxon>Neoptera</taxon>
        <taxon>Endopterygota</taxon>
        <taxon>Hymenoptera</taxon>
        <taxon>Apocrita</taxon>
        <taxon>Ichneumonoidea</taxon>
        <taxon>Braconidae</taxon>
        <taxon>Euphorinae</taxon>
        <taxon>Microctonus</taxon>
    </lineage>
</organism>
<feature type="region of interest" description="Disordered" evidence="1">
    <location>
        <begin position="1"/>
        <end position="22"/>
    </location>
</feature>
<dbReference type="AlphaFoldDB" id="A0AA39G694"/>